<dbReference type="Proteomes" id="UP000224003">
    <property type="component" value="Unassembled WGS sequence"/>
</dbReference>
<evidence type="ECO:0000259" key="1">
    <source>
        <dbReference type="PROSITE" id="PS50125"/>
    </source>
</evidence>
<sequence length="262" mass="30001">MIILKCNYLLIRGGIMKSNYKKYNFDESLERLDTILSTKNTFDNSYSIPKREDLTYKNGYYVTCSSLFIDLRDSSEFPRFHSRNILAKIYRAYISEVVAVINGSKLCKEINIVGDCVSAIFETTYTDQVYEVFSLAIKLNTLIKVLNYKLKRKGYISIKAGIGLGFGEVLMIRAGYKKISDIVWMGDAVNQASKMCERANKGAIGPIVATKPFYSKLNNQNTSFIMKPWNSCDNYYHTGVIDVKVDEEKETREFREVFNKLG</sequence>
<dbReference type="AlphaFoldDB" id="A0A9X6WK29"/>
<evidence type="ECO:0000313" key="2">
    <source>
        <dbReference type="EMBL" id="PFJ33871.1"/>
    </source>
</evidence>
<dbReference type="EMBL" id="NUVX01000058">
    <property type="protein sequence ID" value="PFJ33871.1"/>
    <property type="molecule type" value="Genomic_DNA"/>
</dbReference>
<organism evidence="2 3">
    <name type="scientific">Bacillus thuringiensis</name>
    <dbReference type="NCBI Taxonomy" id="1428"/>
    <lineage>
        <taxon>Bacteria</taxon>
        <taxon>Bacillati</taxon>
        <taxon>Bacillota</taxon>
        <taxon>Bacilli</taxon>
        <taxon>Bacillales</taxon>
        <taxon>Bacillaceae</taxon>
        <taxon>Bacillus</taxon>
        <taxon>Bacillus cereus group</taxon>
    </lineage>
</organism>
<gene>
    <name evidence="2" type="ORF">COJ15_27380</name>
</gene>
<dbReference type="GO" id="GO:0004016">
    <property type="term" value="F:adenylate cyclase activity"/>
    <property type="evidence" value="ECO:0007669"/>
    <property type="project" value="UniProtKB-ARBA"/>
</dbReference>
<reference evidence="2 3" key="1">
    <citation type="submission" date="2017-09" db="EMBL/GenBank/DDBJ databases">
        <title>Large-scale bioinformatics analysis of Bacillus genomes uncovers conserved roles of natural products in bacterial physiology.</title>
        <authorList>
            <consortium name="Agbiome Team Llc"/>
            <person name="Bleich R.M."/>
            <person name="Grubbs K.J."/>
            <person name="Santa Maria K.C."/>
            <person name="Allen S.E."/>
            <person name="Farag S."/>
            <person name="Shank E.A."/>
            <person name="Bowers A."/>
        </authorList>
    </citation>
    <scope>NUCLEOTIDE SEQUENCE [LARGE SCALE GENOMIC DNA]</scope>
    <source>
        <strain evidence="2 3">AFS085496</strain>
    </source>
</reference>
<dbReference type="GO" id="GO:0009190">
    <property type="term" value="P:cyclic nucleotide biosynthetic process"/>
    <property type="evidence" value="ECO:0007669"/>
    <property type="project" value="InterPro"/>
</dbReference>
<accession>A0A9X6WK29</accession>
<dbReference type="PROSITE" id="PS50125">
    <property type="entry name" value="GUANYLATE_CYCLASE_2"/>
    <property type="match status" value="1"/>
</dbReference>
<name>A0A9X6WK29_BACTU</name>
<dbReference type="GO" id="GO:0035556">
    <property type="term" value="P:intracellular signal transduction"/>
    <property type="evidence" value="ECO:0007669"/>
    <property type="project" value="InterPro"/>
</dbReference>
<dbReference type="Pfam" id="PF00211">
    <property type="entry name" value="Guanylate_cyc"/>
    <property type="match status" value="1"/>
</dbReference>
<proteinExistence type="predicted"/>
<dbReference type="InterPro" id="IPR001054">
    <property type="entry name" value="A/G_cyclase"/>
</dbReference>
<dbReference type="Gene3D" id="3.30.70.1230">
    <property type="entry name" value="Nucleotide cyclase"/>
    <property type="match status" value="1"/>
</dbReference>
<protein>
    <submittedName>
        <fullName evidence="2">Adenylate/guanylate cyclase domain-containing protein</fullName>
    </submittedName>
</protein>
<dbReference type="SUPFAM" id="SSF55073">
    <property type="entry name" value="Nucleotide cyclase"/>
    <property type="match status" value="1"/>
</dbReference>
<evidence type="ECO:0000313" key="3">
    <source>
        <dbReference type="Proteomes" id="UP000224003"/>
    </source>
</evidence>
<feature type="domain" description="Guanylate cyclase" evidence="1">
    <location>
        <begin position="65"/>
        <end position="196"/>
    </location>
</feature>
<dbReference type="InterPro" id="IPR029787">
    <property type="entry name" value="Nucleotide_cyclase"/>
</dbReference>
<comment type="caution">
    <text evidence="2">The sequence shown here is derived from an EMBL/GenBank/DDBJ whole genome shotgun (WGS) entry which is preliminary data.</text>
</comment>